<name>J1I2X8_9BACT</name>
<feature type="domain" description="PKD/Chitinase" evidence="3">
    <location>
        <begin position="3881"/>
        <end position="3954"/>
    </location>
</feature>
<evidence type="ECO:0000256" key="2">
    <source>
        <dbReference type="SAM" id="SignalP"/>
    </source>
</evidence>
<sequence length="6000" mass="597891">MYRLRQLLVACSQLALVVLLSFAFQQEAKATHVMGADLAWECVGPNQYLFRLNLYRDCNGVNLGTTARITINGCGLNSSYTLNRVTGYPQDITPLCPSEPTACSGNGAYGVESFLYERVITLPAGCTDYRISYQLCCRNRAITTLTNGGGESLYIEAHMDNTLSPCDNSPQFLNIPTAFLCRNQPVFYNHGGYDPDGDSLVYSLIDCEEARNNPVEYSGGFGGTTPLSSSSGINIDPNTGAIAFTPTTQQVGVLCVLVEEYRAGVKIGETVRDLQFTVLNCSNTLPAATGIDLATGNGVIDYEVTSCFGNALCFDILGSDPDGNNVLMYWNGAIPGATFTTTQISGDSVLGQFCWNPTVADVGQHTFTVTVQDDDCPLLGANTFTYTVNVIANPNPAVTALPDTTICAGESVPLQAVANAPTAPTVIDSIVWSPNTGLNTNQGANVIATPAITTIYQTTIYYSDGCTTSDFVVVNVQDDPMVAVTPNGVNACSGSLVTLVGAADRASYTFEWFDPTGASMGSGSVTGAQSSIDITLPNVTDSTICYDVVVSDPVTGCTTTEQACLVIGPPRGPVECINIYVSPTASATGAGTQFDPTTIETAIARSSCNNTVIKMAQGVYNIDTTLNITSFLTIEGGFDPTNLWEKTSDVAQTVINRTNANPLGFANAYQLIAMNASNAQGFRLQDLTITTDDADSLGMSTYGLRLTSCSDYNIVRCSVSAGSAGDGASGTTGSIGFDGDPGGDGVAGSAGILDTYAGGGNGGSGGGLSGFGNGGSGASGGNTGIPLPGDGGDSASVASSSGGGGGGGGAGNVHSPSVVGAQDGGGAGSGGIPPDVNGLGGNVTSVPCPTGATGLGGGAAAGTSGSPNGANGTVGTSGANGANAPVGPAPTALAFFFPGTQALQGQNGIGGTGGCGGGGAYAAAPNTGGGGGGGGGGASGGIGGFGAYGGGGSFGVYIYSNGANGNIQDCNITTSTAGVGGTGGLGGAGGTGGTGGTGGLSGGGVSQGGAGGRGGDGGAGGRGGNGTSGYSVNVMVSSAVASQPLVNADSLYDFTVEPVIIVENVNCTKATVRFEDTGLPVGNPGAGFNITDWDFDVIGNLANPTNGIHNPDTTQYDSVGRYTIAHSGFNYTDFHNIAFDGAYQPTISSTANLIGNDTFQLCVGETASFCSDIYADSIIWNFSGAIPNPIDVQCTPNAQFNVAGFYVVELQLITDCCGDSPLDTAYLYVDPVPTATAANPVNDICKGETATLTLNGLSPTDSVIWSPTVGNLTVTSQGTVDVTPNDSTTYIATIYSVTVTNGQTRLSCPSSVSFDVNVYPDLDPNLSSTTTICGNDGTATAAPLNGSGSYDFNWSNGVVETAVASSTISGLPVAGYTVTITDANTGCDTVETIFVFAGPTQPSVQLDSLVDVSCAGGADGFVRMTTIDGTAPYDYVWDNGFVENNVLTTEQTGLAQGVYCVTVTDDNGCSSSTCVTVGEPDPLVINLIQVDTVDCSYDADGVIEVEAQGGTGLYTYSWSGTAQTTALVTGLTGGPATSYTVTATDENACTAILTVNMPVKYPVTPQVVQTAQILCNGDSTAVIRAGATDGVGPYEVAISGPISAIDTQAAGALATPVTFANLPAGTYDITVTDINTTPGCSAVTNIVINEPALLSSSTALDQDVSCNGSTDGAATATATGGTAPYTYLWSNGETTASATVLPAANQCVTITDANGCTSSSCVLISEPIIHTVSASVATPYNGQQISCVGACDGSATAAGAGGTSPYTYVWSDGQTTATATALCAGTYNVTSTDANGCTATVVVTVSDPPALTAAMSSTDVSCNAGTDGTATASISGGTGAYSYLWDDGQTTATATNLSASASFCLTVTDANGCTVSACVPVNEPGAAHTVNAAVSAAYNGQQISCAGACDGSATAVGSGGTSPYTYVWSDGQTTATATGLCAGTYTVTSTDANACTATATITVNDPPALTASSAGTDVSCNAGTDGTATVTAVGGTGAYSYLWDDGQTTATAANLSASASFCVTVTDANGCTISSCVTINEPGAAHTVAGTVATPYNGEEISCAGACDGSATAAGAGGTSPYTYVWSDGQATATATGLCAGTYTVTSTDANGCTATASVTVDDPAVLTASSAGTDVSCNAGTDGTATVTAVGGTGAYSYLWDDGQTTATATNLSASASFCVTVTDANGCTISSCVTINEPGAAHTVAGTVATPYNGEEISCAGACDGSATAAGAGGTSPYTYVWSDGQATATATGLCAGTYTVTSTDANGCTATASVTVDDPAVLTPTITSTVDVNCFGQSTGATTVAAAGGTAPYTYLWDNGTTTTVNAGLAAGTHCVTVTDANSCTATVCATVNQPASAVTVNTAVTSNYNGQDVSCSGSADGEATATAAGGTAPLSYLWTNGQTTQVATGLAAGTHCVTVTDNLGCTAVSCVTVTEPAQIALTVDNQVNVNCFGDATGEATIGTTGGTAPYTYQWDAAAANQNTATATVLAAGTYCVTVTDANNCQNSLCVTITEPTQAVAVTLNELAPVSCAGNTDGSVEAVGSGGSGSLAYQWGTGDVTSTLTGLGAGTYCVTVTDSLGCTVSDCITLTNPTPLVVTTVNTVDVNCFGESTGEATVMGSGGVAPLRYQWDAAAGAQTTANIVGLAAGTYCVTVTDANGCTATNCVTIAQPATAVAVTATAVSDYNGFNVSCFGDTDGSATANASGGAGNYTYVWDINSQTTQTATGLAASTYCVIATDANGCRDTSCVTLNGPTAVQATITDSVDVLCQGQSTGSATVLGLGGIGNYTYNWSNTQTTAIATGLAAGVYNVTVTDANLCATDATVIIEEPASSVAVNVVSTTDVSCNGGSNGSATVAALDGTPGYTYQWDGATGGQIGATANNLSAGTYAVTATDANGCTAVTTVTIGQPTLVVATISNIVDVDCRNDSTGSATVTATGGTPNAVGPAYTYIWDANANGQTTATATGLAAGSYDVTVVDANGCTSVASATVSQPAGLVDVTASITSNFNGQDVSCATAADGELTATAVDGTGPYTFAWSNGATTAIAPNVAAGTYTVTATDANGCTDTAIVTVIAPAVLTATATVGNDVACNGGANGQATVAAIGGTAPYTYIWTDGQTTATATALSAGTHCVTVSDANACQNVVCVNITEPATVVQLTELTNNSPNCVAGNDGSASVVASGGVAPYTYEWDGNAASQLTATAINLSAGAYNVTTTDANGCTAVTTVTVVDPAAITVVGTTVDVDCRGDSSGSITLAVSGGATPYNYNWSTGAFTANLMNLSAGLYTVTVTDANGCVQTASYTITEPATVFTLALSVTDISCNGGSDGSLTANTAGGVAPYNYVWDLGGQTTQSITNLADGAYCVTATDANGCVQQACTTLTEPTLVNAAVVSTTDASCNGGSDGTATVAGTAGTPGYTYQWDANAANQTTATATNLSAGLSPYSVTVTDANGCTAQTSVIIGEPASSVLATASEVAAVSCFGGNDGEALAAATGGTAPYTYLWDATAASQTTATATGLSAGNFCVTVTDANGCSDVVCVTITEPTQLVATVTSTTDASCNAGNNGTATVTATGGTANYSYLWDANAGNQTTATADSLAAGTYNVTVTDANGCQRVATAVISAPSNALNASITITSNYNGAQISCNTFADGEATVNVVGGTGTYSYQWSSAGAPTTASVTGLAAGIVGVTVTDANGCVAVDTAQLIAPVALVGTVNTSDVSCFGGNDGVATVTATGGTGTYTYQWDDAAAQTTATATGLVAGPVCVTITDANGCQTVSCGSIAEPAAALASSATVVANPAYNGQDVSCNGSADGTIAVSTTGGTAPYTYNWSNTATTDTVVGVAAGTYNVVVTDANGCQTTASVTVTEPTQVTVAVVSTVDATCNGGTDGEATVTASNGTAPTGTYTYLWNDPAGQTTATATALAAGSYTVTATDENGCQATQTVTIGQPLIAVNATVNITSNYNGAEVSCPTTCDGEANVTAAGGTAPYTFQWDNAAAQTTTTATGLCADTLYSVTVTDASGCTDIQTVTLSAPAQIVATAVVDNDASCNGGNDGAATVTATGGTGTLTYLWPSGETTVSATQLFAGNNCVTITDDNGCTTTACVTIAQPANPLLLSVVNDTLYNGQQITCNGAADAAISVAVAGGVPAYSIQWSNGPTTASQTGLDVGMYYVSVTDAGGCTQIDSIEILEPNLVNATVASQTNVGCLGDSSGAFTIAATGGTPGYTYDIGNGPVSSNVFNNLPAGFYSVTVTDLNYCSTTISVTITEPAAVLTASAIVTSNYNGADVSCFNSCDGEATVTAAGGTAPYTYVWSANNQSTATATNLCGGANYSVQITDANGCQATATVTIANPTPVVASLQSTVDVLCNGDATGQATVTSTGGTANYTYDIGNGPQAANTFTNLAVGNYEATVSDANGCFTTVPFVINGPAALTSTINVTSNYNGTQISCAGACDGAATAVGAGGTGTYTFQWSNGQTSFTATNLCNNAYVTITDQNGCSVVDSVTLSEPSLLTLAVVNQVDIGCAGATAGSFEVQASGATPNYTFDIGNGPQANGIFSNLSVGTYCVTVTDINGCSDIICTTITQGSSMNLTTQVISNNNGSAISCANSADGEASVSVTGGTAPYTYLWDNGQTTTIATGLTGGTHCVTVTDANLCDAVACVTITGPAALDITVIDSTEASCFGQADGAFTVAATGGVAPYIYSVDNGNTFTNQVTYNNLAGTVAGINYTVIVQDANGCQDTVIATVYAPTQVQLILVNENDVSCAAGNDGSVSVTATGGTAPYTYSFQGGAFDTTSSFPDLIASSYTIVAQDANGCQASLPVTISEPTPLVLSIDTTINPSCNLDCDGQIQLSATGATAPYSFSIDGGNTFQAVGAFNGLCEGNYTVMVMDAQGCTRTRAIFLDDPDPVRVDASITGTISCNAAADGEATAVAVGGTGTFTYLWSPSGQTTAVATGLDAGVVHSVVVTDINGCSATDSVILTEPVALAATVTLQNDPTCNGDNNGAISIQANPTTGTGPYTYDIGSGATNNGVFTNLNAGTYNITIADANGCSIVETVTLNDPAPLAIPQAVVTSDYNGQDVSCNGADDASVIVPSPIAGGIAPYSFLWSTADTTQAVSGLGAGTYVVTVTDANGCFDTTSVVVTEPTLLAVTATAVAAGCNGGSDGEVTAVGTGGTAPYAYELNGITNITGVFSNLTPASYIVNITDANGCTNSTQVQVNDGSTINSGIAVTSNYSGFDISCVGATDGEAAVSVSGGQAPYAILWSNAANTDTITGLAADTYYVTITDANGCTTTDSVVVSDPSPLDLVVASTIDPNCGSTADGSITVAANGGAAGYLYNINGGLAQSSPTFANLGGGTYTIEVVDNNLCSSTLTLDLTAPDTLIALPSATDVSCNGLQDGTVTTTVTGGTPYPNGGYVYNWSPIGQTTANIGNLQGNVNYTVTVTDANGCSDVQTVFVAEPTAMQANILDIQHVTCNGINDGELTLNLFGGNGGYDYSLDGGANFTPVTTNPLVLTGLAGGTYQIVIRDSSSISCEIPVSVEILETDGITVDVTTTPVSCVGDEDGAASAIASGGTGPYSFEWSANAATQTTQTATGLDANFIDSVFQAAPYFVIVTDANGCTDTSAAVGVAEPDTLNINPVVDQNVSCFGAADASISINPTGGNTIDGFTVLWDNGATTTTLSDLDGDIFYTATVTDAKGCEEVTTVFVDEPDPIVAGFTTDSVSCFAGNDGLIQIDSNGITGGTPFNGTDYEFSLDENGPFTSNAIFNQGQEAGIYTVFVRDSNGCVLEVDSLAIFEPALLTVQAFSDQTIRMGEEVTVNASVNSVNIDSTLINWSYVDQDGNQNVLCQGGDCFELTLGDLNQTTQLTFDLGTPCNDTASVMITVNEARSIFVPNAFTPNGDGSNDVFTVYGSVDIERIDKFMVFDRWGELVYEATDFAPNDPSAGWDGTFRGKLMDPAVFVYYVEFTTVDGKTAEDGNVRKGDVTLLR</sequence>
<feature type="compositionally biased region" description="Gly residues" evidence="1">
    <location>
        <begin position="801"/>
        <end position="811"/>
    </location>
</feature>
<dbReference type="EMBL" id="JH719942">
    <property type="protein sequence ID" value="EJF53070.1"/>
    <property type="molecule type" value="Genomic_DNA"/>
</dbReference>
<organism evidence="4 5">
    <name type="scientific">Saprospira grandis DSM 2844</name>
    <dbReference type="NCBI Taxonomy" id="694433"/>
    <lineage>
        <taxon>Bacteria</taxon>
        <taxon>Pseudomonadati</taxon>
        <taxon>Bacteroidota</taxon>
        <taxon>Saprospiria</taxon>
        <taxon>Saprospirales</taxon>
        <taxon>Saprospiraceae</taxon>
        <taxon>Saprospira</taxon>
    </lineage>
</organism>
<feature type="region of interest" description="Disordered" evidence="1">
    <location>
        <begin position="779"/>
        <end position="844"/>
    </location>
</feature>
<feature type="domain" description="PKD/Chitinase" evidence="3">
    <location>
        <begin position="2133"/>
        <end position="2198"/>
    </location>
</feature>
<feature type="domain" description="PKD/Chitinase" evidence="3">
    <location>
        <begin position="299"/>
        <end position="395"/>
    </location>
</feature>
<feature type="domain" description="PKD/Chitinase" evidence="3">
    <location>
        <begin position="3169"/>
        <end position="3236"/>
    </location>
</feature>
<feature type="domain" description="PKD/Chitinase" evidence="3">
    <location>
        <begin position="2604"/>
        <end position="2673"/>
    </location>
</feature>
<evidence type="ECO:0000259" key="3">
    <source>
        <dbReference type="SMART" id="SM00089"/>
    </source>
</evidence>
<accession>J1I2X8</accession>
<gene>
    <name evidence="4" type="ORF">SapgrDRAFT_1353</name>
</gene>
<evidence type="ECO:0000256" key="1">
    <source>
        <dbReference type="SAM" id="MobiDB-lite"/>
    </source>
</evidence>
<feature type="compositionally biased region" description="Gly residues" evidence="1">
    <location>
        <begin position="822"/>
        <end position="831"/>
    </location>
</feature>
<protein>
    <recommendedName>
        <fullName evidence="3">PKD/Chitinase domain-containing protein</fullName>
    </recommendedName>
</protein>
<feature type="region of interest" description="Disordered" evidence="1">
    <location>
        <begin position="996"/>
        <end position="1024"/>
    </location>
</feature>
<dbReference type="NCBIfam" id="TIGR04131">
    <property type="entry name" value="Bac_Flav_CTERM"/>
    <property type="match status" value="1"/>
</dbReference>
<dbReference type="Pfam" id="PF13585">
    <property type="entry name" value="CHU_C"/>
    <property type="match status" value="1"/>
</dbReference>
<dbReference type="InterPro" id="IPR025667">
    <property type="entry name" value="SprB_repeat"/>
</dbReference>
<dbReference type="Proteomes" id="UP000005113">
    <property type="component" value="Unassembled WGS sequence"/>
</dbReference>
<feature type="domain" description="PKD/Chitinase" evidence="3">
    <location>
        <begin position="3483"/>
        <end position="3549"/>
    </location>
</feature>
<feature type="signal peptide" evidence="2">
    <location>
        <begin position="1"/>
        <end position="30"/>
    </location>
</feature>
<dbReference type="InterPro" id="IPR026341">
    <property type="entry name" value="T9SS_type_B"/>
</dbReference>
<feature type="domain" description="PKD/Chitinase" evidence="3">
    <location>
        <begin position="2448"/>
        <end position="2517"/>
    </location>
</feature>
<proteinExistence type="predicted"/>
<dbReference type="Gene3D" id="2.60.40.740">
    <property type="match status" value="27"/>
</dbReference>
<feature type="domain" description="PKD/Chitinase" evidence="3">
    <location>
        <begin position="3009"/>
        <end position="3082"/>
    </location>
</feature>
<feature type="domain" description="PKD/Chitinase" evidence="3">
    <location>
        <begin position="2921"/>
        <end position="3000"/>
    </location>
</feature>
<dbReference type="RefSeq" id="WP_002658470.1">
    <property type="nucleotide sequence ID" value="NZ_JH719942.1"/>
</dbReference>
<dbReference type="Pfam" id="PF13573">
    <property type="entry name" value="SprB"/>
    <property type="match status" value="53"/>
</dbReference>
<dbReference type="InterPro" id="IPR022409">
    <property type="entry name" value="PKD/Chitinase_dom"/>
</dbReference>
<evidence type="ECO:0000313" key="5">
    <source>
        <dbReference type="Proteomes" id="UP000005113"/>
    </source>
</evidence>
<dbReference type="InterPro" id="IPR043504">
    <property type="entry name" value="Peptidase_S1_PA_chymotrypsin"/>
</dbReference>
<feature type="domain" description="PKD/Chitinase" evidence="3">
    <location>
        <begin position="1890"/>
        <end position="1966"/>
    </location>
</feature>
<dbReference type="SMART" id="SM00089">
    <property type="entry name" value="PKD"/>
    <property type="match status" value="12"/>
</dbReference>
<dbReference type="Gene3D" id="2.60.40.10">
    <property type="entry name" value="Immunoglobulins"/>
    <property type="match status" value="1"/>
</dbReference>
<dbReference type="Gene3D" id="2.40.10.10">
    <property type="entry name" value="Trypsin-like serine proteases"/>
    <property type="match status" value="3"/>
</dbReference>
<feature type="domain" description="PKD/Chitinase" evidence="3">
    <location>
        <begin position="3556"/>
        <end position="3628"/>
    </location>
</feature>
<feature type="chain" id="PRO_5003743727" description="PKD/Chitinase domain-containing protein" evidence="2">
    <location>
        <begin position="31"/>
        <end position="6000"/>
    </location>
</feature>
<dbReference type="HOGENOM" id="CLU_223040_0_0_10"/>
<reference evidence="5" key="1">
    <citation type="journal article" date="2012" name="Stand. Genomic Sci.">
        <title>Permanent draft genome sequence of the gliding predator Saprospira grandis strain Sa g1 (= HR1).</title>
        <authorList>
            <person name="Mavromatis K."/>
            <person name="Chertkov O."/>
            <person name="Lapidus A."/>
            <person name="Nolan M."/>
            <person name="Lucas S."/>
            <person name="Tice H."/>
            <person name="Del Rio T.G."/>
            <person name="Cheng J.F."/>
            <person name="Han C."/>
            <person name="Tapia R."/>
            <person name="Bruce D."/>
            <person name="Goodwin L.A."/>
            <person name="Pitluck S."/>
            <person name="Huntemann M."/>
            <person name="Liolios K."/>
            <person name="Pagani I."/>
            <person name="Ivanova N."/>
            <person name="Mikhailova N."/>
            <person name="Pati A."/>
            <person name="Chen A."/>
            <person name="Palaniappan K."/>
            <person name="Land M."/>
            <person name="Brambilla E.M."/>
            <person name="Rohde M."/>
            <person name="Spring S."/>
            <person name="Goker M."/>
            <person name="Detter J.C."/>
            <person name="Bristow J."/>
            <person name="Eisen J.A."/>
            <person name="Markowitz V."/>
            <person name="Hugenholtz P."/>
            <person name="Kyrpides N.C."/>
            <person name="Klenk H.P."/>
            <person name="Woyke T."/>
        </authorList>
    </citation>
    <scope>NUCLEOTIDE SEQUENCE [LARGE SCALE GENOMIC DNA]</scope>
    <source>
        <strain evidence="5">DSM 2844</strain>
    </source>
</reference>
<keyword evidence="2" id="KW-0732">Signal</keyword>
<evidence type="ECO:0000313" key="4">
    <source>
        <dbReference type="EMBL" id="EJF53070.1"/>
    </source>
</evidence>
<feature type="domain" description="PKD/Chitinase" evidence="3">
    <location>
        <begin position="3395"/>
        <end position="3469"/>
    </location>
</feature>
<dbReference type="InterPro" id="IPR013783">
    <property type="entry name" value="Ig-like_fold"/>
</dbReference>